<evidence type="ECO:0000256" key="1">
    <source>
        <dbReference type="SAM" id="MobiDB-lite"/>
    </source>
</evidence>
<dbReference type="EMBL" id="JAEHOD010000037">
    <property type="protein sequence ID" value="KAG2440555.1"/>
    <property type="molecule type" value="Genomic_DNA"/>
</dbReference>
<name>A0A835TMR2_9CHLO</name>
<accession>A0A835TMR2</accession>
<dbReference type="AlphaFoldDB" id="A0A835TMR2"/>
<feature type="chain" id="PRO_5032346516" description="Fe2OG dioxygenase domain-containing protein" evidence="2">
    <location>
        <begin position="22"/>
        <end position="443"/>
    </location>
</feature>
<dbReference type="PANTHER" id="PTHR40855:SF1">
    <property type="entry name" value="CLAVAMINATE SYNTHASE-LIKE PROTEIN"/>
    <property type="match status" value="1"/>
</dbReference>
<feature type="signal peptide" evidence="2">
    <location>
        <begin position="1"/>
        <end position="21"/>
    </location>
</feature>
<dbReference type="PANTHER" id="PTHR40855">
    <property type="entry name" value="DIOX_N DOMAIN-CONTAINING PROTEIN"/>
    <property type="match status" value="1"/>
</dbReference>
<proteinExistence type="predicted"/>
<dbReference type="Proteomes" id="UP000613740">
    <property type="component" value="Unassembled WGS sequence"/>
</dbReference>
<gene>
    <name evidence="3" type="ORF">HYH02_010139</name>
</gene>
<dbReference type="OrthoDB" id="543386at2759"/>
<evidence type="ECO:0008006" key="5">
    <source>
        <dbReference type="Google" id="ProtNLM"/>
    </source>
</evidence>
<organism evidence="3 4">
    <name type="scientific">Chlamydomonas schloesseri</name>
    <dbReference type="NCBI Taxonomy" id="2026947"/>
    <lineage>
        <taxon>Eukaryota</taxon>
        <taxon>Viridiplantae</taxon>
        <taxon>Chlorophyta</taxon>
        <taxon>core chlorophytes</taxon>
        <taxon>Chlorophyceae</taxon>
        <taxon>CS clade</taxon>
        <taxon>Chlamydomonadales</taxon>
        <taxon>Chlamydomonadaceae</taxon>
        <taxon>Chlamydomonas</taxon>
    </lineage>
</organism>
<evidence type="ECO:0000256" key="2">
    <source>
        <dbReference type="SAM" id="SignalP"/>
    </source>
</evidence>
<feature type="region of interest" description="Disordered" evidence="1">
    <location>
        <begin position="414"/>
        <end position="443"/>
    </location>
</feature>
<keyword evidence="4" id="KW-1185">Reference proteome</keyword>
<keyword evidence="2" id="KW-0732">Signal</keyword>
<comment type="caution">
    <text evidence="3">The sequence shown here is derived from an EMBL/GenBank/DDBJ whole genome shotgun (WGS) entry which is preliminary data.</text>
</comment>
<sequence>MLRFLGLALLALAPLATFGTAAEYPSLALPAFSLAELKAPDDAALRAITNAIADLGMFAVTGVSGGPAAHDALSSLVACAARGEVPLRKVEMEDGAIRHTLATATTAGVPQPLPADAVRACPDFAVAANRLRAAVAATGGAYAAVLDRLLYGAGACTPQQLLASGKAGTAKATAAIKAAAGADDADAAQQVRCYGAAVRAAESLEHFHVFRPAPAAAAATGAAERTVLGLHSDIGMFLVMTPAELFASTPQTTASSAAAATTTSSIPCTDDRQQQARRAARDLVVQLRDGRLVAPALPGGGDVLLVMNGEGLTRWMRPASTGLQPYSPLHEVLSTDMGGGVRAWFGRMFMPPPSARLQALPATDSGSDVALFPEASANKEPAFTAAAGHGAKMMMTFAEYRAQTYALFRAGRGAEAPSMGCSPSRRRLVDEGSCGADQAGAGP</sequence>
<reference evidence="3" key="1">
    <citation type="journal article" date="2020" name="bioRxiv">
        <title>Comparative genomics of Chlamydomonas.</title>
        <authorList>
            <person name="Craig R.J."/>
            <person name="Hasan A.R."/>
            <person name="Ness R.W."/>
            <person name="Keightley P.D."/>
        </authorList>
    </citation>
    <scope>NUCLEOTIDE SEQUENCE</scope>
    <source>
        <strain evidence="3">CCAP 11/173</strain>
    </source>
</reference>
<evidence type="ECO:0000313" key="4">
    <source>
        <dbReference type="Proteomes" id="UP000613740"/>
    </source>
</evidence>
<protein>
    <recommendedName>
        <fullName evidence="5">Fe2OG dioxygenase domain-containing protein</fullName>
    </recommendedName>
</protein>
<evidence type="ECO:0000313" key="3">
    <source>
        <dbReference type="EMBL" id="KAG2440555.1"/>
    </source>
</evidence>